<reference evidence="2" key="1">
    <citation type="journal article" date="2018" name="BMC Genomics">
        <title>Genomic insights into host adaptation between the wheat stripe rust pathogen (Puccinia striiformis f. sp. tritici) and the barley stripe rust pathogen (Puccinia striiformis f. sp. hordei).</title>
        <authorList>
            <person name="Xia C."/>
            <person name="Wang M."/>
            <person name="Yin C."/>
            <person name="Cornejo O.E."/>
            <person name="Hulbert S.H."/>
            <person name="Chen X."/>
        </authorList>
    </citation>
    <scope>NUCLEOTIDE SEQUENCE [LARGE SCALE GENOMIC DNA]</scope>
    <source>
        <strain evidence="2">93-210</strain>
    </source>
</reference>
<gene>
    <name evidence="1" type="ORF">MJO28_009745</name>
</gene>
<organism evidence="1 2">
    <name type="scientific">Puccinia striiformis f. sp. tritici</name>
    <dbReference type="NCBI Taxonomy" id="168172"/>
    <lineage>
        <taxon>Eukaryota</taxon>
        <taxon>Fungi</taxon>
        <taxon>Dikarya</taxon>
        <taxon>Basidiomycota</taxon>
        <taxon>Pucciniomycotina</taxon>
        <taxon>Pucciniomycetes</taxon>
        <taxon>Pucciniales</taxon>
        <taxon>Pucciniaceae</taxon>
        <taxon>Puccinia</taxon>
    </lineage>
</organism>
<protein>
    <submittedName>
        <fullName evidence="1">Uncharacterized protein</fullName>
    </submittedName>
</protein>
<dbReference type="Proteomes" id="UP001060170">
    <property type="component" value="Chromosome 9"/>
</dbReference>
<keyword evidence="2" id="KW-1185">Reference proteome</keyword>
<comment type="caution">
    <text evidence="1">The sequence shown here is derived from an EMBL/GenBank/DDBJ whole genome shotgun (WGS) entry which is preliminary data.</text>
</comment>
<reference evidence="1 2" key="3">
    <citation type="journal article" date="2022" name="Microbiol. Spectr.">
        <title>Folding features and dynamics of 3D genome architecture in plant fungal pathogens.</title>
        <authorList>
            <person name="Xia C."/>
        </authorList>
    </citation>
    <scope>NUCLEOTIDE SEQUENCE [LARGE SCALE GENOMIC DNA]</scope>
    <source>
        <strain evidence="1 2">93-210</strain>
    </source>
</reference>
<evidence type="ECO:0000313" key="1">
    <source>
        <dbReference type="EMBL" id="KAI7947837.1"/>
    </source>
</evidence>
<accession>A0ACC0E997</accession>
<reference evidence="2" key="2">
    <citation type="journal article" date="2018" name="Mol. Plant Microbe Interact.">
        <title>Genome sequence resources for the wheat stripe rust pathogen (Puccinia striiformis f. sp. tritici) and the barley stripe rust pathogen (Puccinia striiformis f. sp. hordei).</title>
        <authorList>
            <person name="Xia C."/>
            <person name="Wang M."/>
            <person name="Yin C."/>
            <person name="Cornejo O.E."/>
            <person name="Hulbert S.H."/>
            <person name="Chen X."/>
        </authorList>
    </citation>
    <scope>NUCLEOTIDE SEQUENCE [LARGE SCALE GENOMIC DNA]</scope>
    <source>
        <strain evidence="2">93-210</strain>
    </source>
</reference>
<name>A0ACC0E997_9BASI</name>
<proteinExistence type="predicted"/>
<sequence length="60" mass="6601">MAASGNENACEILLALGAMELIMSCDAAQWYHINTGGNNPKLILDNQDRKTIRHKSTELD</sequence>
<dbReference type="EMBL" id="CM045873">
    <property type="protein sequence ID" value="KAI7947837.1"/>
    <property type="molecule type" value="Genomic_DNA"/>
</dbReference>
<evidence type="ECO:0000313" key="2">
    <source>
        <dbReference type="Proteomes" id="UP001060170"/>
    </source>
</evidence>